<dbReference type="InterPro" id="IPR006521">
    <property type="entry name" value="Tail_protein_I"/>
</dbReference>
<dbReference type="EMBL" id="AHCD03000043">
    <property type="protein sequence ID" value="KAF7783654.1"/>
    <property type="molecule type" value="Genomic_DNA"/>
</dbReference>
<protein>
    <submittedName>
        <fullName evidence="1">Uncharacterized protein</fullName>
    </submittedName>
</protein>
<evidence type="ECO:0000313" key="2">
    <source>
        <dbReference type="EMBL" id="KAF7783654.1"/>
    </source>
</evidence>
<gene>
    <name evidence="1" type="ORF">PRUB_a3480</name>
    <name evidence="2" type="ORF">PRUB_a3483</name>
</gene>
<name>A0A8T0C2W9_9GAMM</name>
<reference evidence="1 3" key="1">
    <citation type="journal article" date="2012" name="J. Bacteriol.">
        <title>Genome sequence of the cycloprodigiosin-producing bacterial strain Pseudoalteromonas rubra ATCC 29570(T).</title>
        <authorList>
            <person name="Xie B.B."/>
            <person name="Shu Y.L."/>
            <person name="Qin Q.L."/>
            <person name="Rong J.C."/>
            <person name="Zhang X.Y."/>
            <person name="Chen X.L."/>
            <person name="Zhou B.C."/>
            <person name="Zhang Y.Z."/>
        </authorList>
    </citation>
    <scope>NUCLEOTIDE SEQUENCE [LARGE SCALE GENOMIC DNA]</scope>
    <source>
        <strain evidence="1 3">DSM 6842</strain>
    </source>
</reference>
<proteinExistence type="predicted"/>
<organism evidence="1 3">
    <name type="scientific">Pseudoalteromonas rubra</name>
    <dbReference type="NCBI Taxonomy" id="43658"/>
    <lineage>
        <taxon>Bacteria</taxon>
        <taxon>Pseudomonadati</taxon>
        <taxon>Pseudomonadota</taxon>
        <taxon>Gammaproteobacteria</taxon>
        <taxon>Alteromonadales</taxon>
        <taxon>Pseudoalteromonadaceae</taxon>
        <taxon>Pseudoalteromonas</taxon>
    </lineage>
</organism>
<accession>A0A8T0C2W9</accession>
<sequence length="37" mass="4090">MSESLLPCQASQFERALDNASSRIAQLPVSLSQLWDP</sequence>
<comment type="caution">
    <text evidence="1">The sequence shown here is derived from an EMBL/GenBank/DDBJ whole genome shotgun (WGS) entry which is preliminary data.</text>
</comment>
<dbReference type="Pfam" id="PF09684">
    <property type="entry name" value="Tail_P2_I"/>
    <property type="match status" value="1"/>
</dbReference>
<evidence type="ECO:0000313" key="1">
    <source>
        <dbReference type="EMBL" id="KAF7783651.1"/>
    </source>
</evidence>
<dbReference type="EMBL" id="AHCD03000043">
    <property type="protein sequence ID" value="KAF7783651.1"/>
    <property type="molecule type" value="Genomic_DNA"/>
</dbReference>
<dbReference type="AlphaFoldDB" id="A0A8T0C2W9"/>
<dbReference type="Proteomes" id="UP000016480">
    <property type="component" value="Unassembled WGS sequence"/>
</dbReference>
<reference evidence="1" key="2">
    <citation type="submission" date="2015-06" db="EMBL/GenBank/DDBJ databases">
        <title>Genome sequence of Pseudoalteromonas rubra.</title>
        <authorList>
            <person name="Xie B.-B."/>
            <person name="Rong J.-C."/>
            <person name="Qin Q.-L."/>
            <person name="Zhang Y.-Z."/>
        </authorList>
    </citation>
    <scope>NUCLEOTIDE SEQUENCE</scope>
    <source>
        <strain evidence="1">DSM 6842</strain>
    </source>
</reference>
<evidence type="ECO:0000313" key="3">
    <source>
        <dbReference type="Proteomes" id="UP000016480"/>
    </source>
</evidence>